<protein>
    <submittedName>
        <fullName evidence="3">Tetratricopeptide repeat (TPR)-like superfamily protein</fullName>
    </submittedName>
</protein>
<dbReference type="InterPro" id="IPR046848">
    <property type="entry name" value="E_motif"/>
</dbReference>
<dbReference type="PANTHER" id="PTHR47926">
    <property type="entry name" value="PENTATRICOPEPTIDE REPEAT-CONTAINING PROTEIN"/>
    <property type="match status" value="1"/>
</dbReference>
<dbReference type="GO" id="GO:0003723">
    <property type="term" value="F:RNA binding"/>
    <property type="evidence" value="ECO:0007669"/>
    <property type="project" value="InterPro"/>
</dbReference>
<dbReference type="Gene3D" id="1.25.40.10">
    <property type="entry name" value="Tetratricopeptide repeat domain"/>
    <property type="match status" value="1"/>
</dbReference>
<comment type="caution">
    <text evidence="3">The sequence shown here is derived from an EMBL/GenBank/DDBJ whole genome shotgun (WGS) entry which is preliminary data.</text>
</comment>
<reference evidence="4" key="1">
    <citation type="submission" date="2019-07" db="EMBL/GenBank/DDBJ databases">
        <title>De Novo Assembly of kiwifruit Actinidia rufa.</title>
        <authorList>
            <person name="Sugita-Konishi S."/>
            <person name="Sato K."/>
            <person name="Mori E."/>
            <person name="Abe Y."/>
            <person name="Kisaki G."/>
            <person name="Hamano K."/>
            <person name="Suezawa K."/>
            <person name="Otani M."/>
            <person name="Fukuda T."/>
            <person name="Manabe T."/>
            <person name="Gomi K."/>
            <person name="Tabuchi M."/>
            <person name="Akimitsu K."/>
            <person name="Kataoka I."/>
        </authorList>
    </citation>
    <scope>NUCLEOTIDE SEQUENCE [LARGE SCALE GENOMIC DNA]</scope>
    <source>
        <strain evidence="4">cv. Fuchu</strain>
    </source>
</reference>
<gene>
    <name evidence="3" type="ORF">Acr_00g0039530</name>
</gene>
<organism evidence="3 4">
    <name type="scientific">Actinidia rufa</name>
    <dbReference type="NCBI Taxonomy" id="165716"/>
    <lineage>
        <taxon>Eukaryota</taxon>
        <taxon>Viridiplantae</taxon>
        <taxon>Streptophyta</taxon>
        <taxon>Embryophyta</taxon>
        <taxon>Tracheophyta</taxon>
        <taxon>Spermatophyta</taxon>
        <taxon>Magnoliopsida</taxon>
        <taxon>eudicotyledons</taxon>
        <taxon>Gunneridae</taxon>
        <taxon>Pentapetalae</taxon>
        <taxon>asterids</taxon>
        <taxon>Ericales</taxon>
        <taxon>Actinidiaceae</taxon>
        <taxon>Actinidia</taxon>
    </lineage>
</organism>
<keyword evidence="1" id="KW-0677">Repeat</keyword>
<dbReference type="PANTHER" id="PTHR47926:SF504">
    <property type="entry name" value="(WILD MALAYSIAN BANANA) HYPOTHETICAL PROTEIN"/>
    <property type="match status" value="1"/>
</dbReference>
<dbReference type="EMBL" id="BJWL01000227">
    <property type="protein sequence ID" value="GFS35392.1"/>
    <property type="molecule type" value="Genomic_DNA"/>
</dbReference>
<feature type="repeat" description="PPR" evidence="2">
    <location>
        <begin position="92"/>
        <end position="126"/>
    </location>
</feature>
<dbReference type="InterPro" id="IPR002885">
    <property type="entry name" value="PPR_rpt"/>
</dbReference>
<name>A0A7J0DJD0_9ERIC</name>
<dbReference type="Proteomes" id="UP000585474">
    <property type="component" value="Unassembled WGS sequence"/>
</dbReference>
<dbReference type="InterPro" id="IPR011990">
    <property type="entry name" value="TPR-like_helical_dom_sf"/>
</dbReference>
<dbReference type="GO" id="GO:0009451">
    <property type="term" value="P:RNA modification"/>
    <property type="evidence" value="ECO:0007669"/>
    <property type="project" value="InterPro"/>
</dbReference>
<dbReference type="InterPro" id="IPR046960">
    <property type="entry name" value="PPR_At4g14850-like_plant"/>
</dbReference>
<evidence type="ECO:0000256" key="2">
    <source>
        <dbReference type="PROSITE-ProRule" id="PRU00708"/>
    </source>
</evidence>
<dbReference type="Pfam" id="PF20431">
    <property type="entry name" value="E_motif"/>
    <property type="match status" value="1"/>
</dbReference>
<accession>A0A7J0DJD0</accession>
<evidence type="ECO:0000313" key="4">
    <source>
        <dbReference type="Proteomes" id="UP000585474"/>
    </source>
</evidence>
<proteinExistence type="predicted"/>
<evidence type="ECO:0000256" key="1">
    <source>
        <dbReference type="ARBA" id="ARBA00022737"/>
    </source>
</evidence>
<dbReference type="AlphaFoldDB" id="A0A7J0DJD0"/>
<evidence type="ECO:0000313" key="3">
    <source>
        <dbReference type="EMBL" id="GFS35392.1"/>
    </source>
</evidence>
<dbReference type="Pfam" id="PF01535">
    <property type="entry name" value="PPR"/>
    <property type="match status" value="2"/>
</dbReference>
<sequence>MFLTPENGLHIHGMCVRTGFEWFPVVGNSTMDMYSRCGRIREAEKVFDEKPVRGGFPIFSQTIIAGALVDLYVKRGSLFEVRLVFDQLEQKSEISWSAVILGYAEEGNLMEATDLFRQLRDNSSIRGGGFVLSSMMGAFADFALVEQGKQIHCYTVIVPSGLETSVTNSIVDMHQADAGCWKEYERVRESAKMKGLKKEGGCSWVEIDKEIHFLYKGDERHALTEEIQEMNRRVKEEVGYAYEVSHCPVAHLNAAPEQTFIA</sequence>
<keyword evidence="4" id="KW-1185">Reference proteome</keyword>
<dbReference type="OrthoDB" id="938689at2759"/>
<dbReference type="PROSITE" id="PS51375">
    <property type="entry name" value="PPR"/>
    <property type="match status" value="1"/>
</dbReference>